<gene>
    <name evidence="2" type="ORF">CUNI_LOCUS20608</name>
</gene>
<evidence type="ECO:0000313" key="3">
    <source>
        <dbReference type="Proteomes" id="UP000678393"/>
    </source>
</evidence>
<evidence type="ECO:0008006" key="4">
    <source>
        <dbReference type="Google" id="ProtNLM"/>
    </source>
</evidence>
<feature type="region of interest" description="Disordered" evidence="1">
    <location>
        <begin position="86"/>
        <end position="108"/>
    </location>
</feature>
<dbReference type="EMBL" id="CAJHNH020007857">
    <property type="protein sequence ID" value="CAG5135050.1"/>
    <property type="molecule type" value="Genomic_DNA"/>
</dbReference>
<sequence>MEPPPPLPPRSRVAELQAPQPRGLAQLVPPSRPPSVRRGNAALPSAPPQGFPNEPSKPQRRPPPLPPISYDEYPSELDRGFLELDESIEGPSSPDDEFCEPPSTSSPMEKYELKVTNDPFFSSNLVIGLDTETFPKFLTNKDAVAVMFYDPSLPQSRELEKIVSQAACSTKRAGHAYAAVDCNASRELCMQHNAYNLPMVRVYAKNFCLGEVKKSVHPDTLRQRVETAPPADAFRMVQCSPCFKGK</sequence>
<comment type="caution">
    <text evidence="2">The sequence shown here is derived from an EMBL/GenBank/DDBJ whole genome shotgun (WGS) entry which is preliminary data.</text>
</comment>
<dbReference type="Gene3D" id="3.40.30.10">
    <property type="entry name" value="Glutaredoxin"/>
    <property type="match status" value="1"/>
</dbReference>
<keyword evidence="3" id="KW-1185">Reference proteome</keyword>
<feature type="region of interest" description="Disordered" evidence="1">
    <location>
        <begin position="1"/>
        <end position="73"/>
    </location>
</feature>
<dbReference type="OrthoDB" id="427280at2759"/>
<feature type="compositionally biased region" description="Acidic residues" evidence="1">
    <location>
        <begin position="86"/>
        <end position="99"/>
    </location>
</feature>
<evidence type="ECO:0000256" key="1">
    <source>
        <dbReference type="SAM" id="MobiDB-lite"/>
    </source>
</evidence>
<accession>A0A8S4A3U5</accession>
<reference evidence="2" key="1">
    <citation type="submission" date="2021-04" db="EMBL/GenBank/DDBJ databases">
        <authorList>
            <consortium name="Molecular Ecology Group"/>
        </authorList>
    </citation>
    <scope>NUCLEOTIDE SEQUENCE</scope>
</reference>
<evidence type="ECO:0000313" key="2">
    <source>
        <dbReference type="EMBL" id="CAG5135050.1"/>
    </source>
</evidence>
<dbReference type="AlphaFoldDB" id="A0A8S4A3U5"/>
<dbReference type="CDD" id="cd02961">
    <property type="entry name" value="PDI_a_family"/>
    <property type="match status" value="1"/>
</dbReference>
<dbReference type="Proteomes" id="UP000678393">
    <property type="component" value="Unassembled WGS sequence"/>
</dbReference>
<dbReference type="InterPro" id="IPR036249">
    <property type="entry name" value="Thioredoxin-like_sf"/>
</dbReference>
<protein>
    <recommendedName>
        <fullName evidence="4">Thioredoxin domain-containing protein</fullName>
    </recommendedName>
</protein>
<proteinExistence type="predicted"/>
<organism evidence="2 3">
    <name type="scientific">Candidula unifasciata</name>
    <dbReference type="NCBI Taxonomy" id="100452"/>
    <lineage>
        <taxon>Eukaryota</taxon>
        <taxon>Metazoa</taxon>
        <taxon>Spiralia</taxon>
        <taxon>Lophotrochozoa</taxon>
        <taxon>Mollusca</taxon>
        <taxon>Gastropoda</taxon>
        <taxon>Heterobranchia</taxon>
        <taxon>Euthyneura</taxon>
        <taxon>Panpulmonata</taxon>
        <taxon>Eupulmonata</taxon>
        <taxon>Stylommatophora</taxon>
        <taxon>Helicina</taxon>
        <taxon>Helicoidea</taxon>
        <taxon>Geomitridae</taxon>
        <taxon>Candidula</taxon>
    </lineage>
</organism>
<name>A0A8S4A3U5_9EUPU</name>
<dbReference type="SUPFAM" id="SSF52833">
    <property type="entry name" value="Thioredoxin-like"/>
    <property type="match status" value="1"/>
</dbReference>